<keyword evidence="4 8" id="KW-0929">Antimicrobial</keyword>
<evidence type="ECO:0000313" key="10">
    <source>
        <dbReference type="Proteomes" id="UP000694871"/>
    </source>
</evidence>
<evidence type="ECO:0000256" key="2">
    <source>
        <dbReference type="ARBA" id="ARBA00007371"/>
    </source>
</evidence>
<feature type="domain" description="Beta-defensin" evidence="9">
    <location>
        <begin position="45"/>
        <end position="73"/>
    </location>
</feature>
<keyword evidence="7" id="KW-1015">Disulfide bond</keyword>
<dbReference type="GeneID" id="107116948"/>
<gene>
    <name evidence="11" type="primary">LOC107116948</name>
</gene>
<keyword evidence="3 8" id="KW-0964">Secreted</keyword>
<dbReference type="PIRSF" id="PIRSF001875">
    <property type="entry name" value="Alpha-defensin"/>
    <property type="match status" value="1"/>
</dbReference>
<keyword evidence="6 8" id="KW-0211">Defensin</keyword>
<accession>A0ABM1KL75</accession>
<proteinExistence type="inferred from homology"/>
<comment type="function">
    <text evidence="8">Has antibacterial activity.</text>
</comment>
<evidence type="ECO:0000259" key="9">
    <source>
        <dbReference type="Pfam" id="PF13841"/>
    </source>
</evidence>
<evidence type="ECO:0000256" key="8">
    <source>
        <dbReference type="RuleBase" id="RU231113"/>
    </source>
</evidence>
<protein>
    <recommendedName>
        <fullName evidence="8">Beta-defensin</fullName>
    </recommendedName>
</protein>
<keyword evidence="5 8" id="KW-0732">Signal</keyword>
<organism evidence="10 11">
    <name type="scientific">Gekko japonicus</name>
    <name type="common">Schlegel's Japanese gecko</name>
    <dbReference type="NCBI Taxonomy" id="146911"/>
    <lineage>
        <taxon>Eukaryota</taxon>
        <taxon>Metazoa</taxon>
        <taxon>Chordata</taxon>
        <taxon>Craniata</taxon>
        <taxon>Vertebrata</taxon>
        <taxon>Euteleostomi</taxon>
        <taxon>Lepidosauria</taxon>
        <taxon>Squamata</taxon>
        <taxon>Bifurcata</taxon>
        <taxon>Gekkota</taxon>
        <taxon>Gekkonidae</taxon>
        <taxon>Gekkoninae</taxon>
        <taxon>Gekko</taxon>
    </lineage>
</organism>
<dbReference type="InterPro" id="IPR025933">
    <property type="entry name" value="Beta_defensin_dom"/>
</dbReference>
<sequence length="76" mass="8092">MKTLFLLFAVAFLVFQVQGNANPEEDGGDAKEAEGAAHPRSSIVCKTMGGSCRHSCLHNEKSVGNCLPGIYCCQGF</sequence>
<dbReference type="SUPFAM" id="SSF57392">
    <property type="entry name" value="Defensin-like"/>
    <property type="match status" value="1"/>
</dbReference>
<evidence type="ECO:0000256" key="1">
    <source>
        <dbReference type="ARBA" id="ARBA00004613"/>
    </source>
</evidence>
<keyword evidence="10" id="KW-1185">Reference proteome</keyword>
<keyword evidence="8" id="KW-0044">Antibiotic</keyword>
<dbReference type="RefSeq" id="XP_015274462.1">
    <property type="nucleotide sequence ID" value="XM_015418976.1"/>
</dbReference>
<name>A0ABM1KL75_GEKJA</name>
<reference evidence="11" key="1">
    <citation type="submission" date="2025-08" db="UniProtKB">
        <authorList>
            <consortium name="RefSeq"/>
        </authorList>
    </citation>
    <scope>IDENTIFICATION</scope>
</reference>
<evidence type="ECO:0000313" key="11">
    <source>
        <dbReference type="RefSeq" id="XP_015274462.1"/>
    </source>
</evidence>
<dbReference type="Proteomes" id="UP000694871">
    <property type="component" value="Unplaced"/>
</dbReference>
<dbReference type="InterPro" id="IPR016327">
    <property type="entry name" value="Alpha-defensin"/>
</dbReference>
<evidence type="ECO:0000256" key="5">
    <source>
        <dbReference type="ARBA" id="ARBA00022729"/>
    </source>
</evidence>
<evidence type="ECO:0000256" key="4">
    <source>
        <dbReference type="ARBA" id="ARBA00022529"/>
    </source>
</evidence>
<feature type="chain" id="PRO_5044998723" description="Beta-defensin" evidence="8">
    <location>
        <begin position="20"/>
        <end position="76"/>
    </location>
</feature>
<evidence type="ECO:0000256" key="7">
    <source>
        <dbReference type="ARBA" id="ARBA00023157"/>
    </source>
</evidence>
<evidence type="ECO:0000256" key="6">
    <source>
        <dbReference type="ARBA" id="ARBA00022940"/>
    </source>
</evidence>
<comment type="similarity">
    <text evidence="2 8">Belongs to the beta-defensin family.</text>
</comment>
<evidence type="ECO:0000256" key="3">
    <source>
        <dbReference type="ARBA" id="ARBA00022525"/>
    </source>
</evidence>
<dbReference type="Pfam" id="PF13841">
    <property type="entry name" value="Defensin_beta_2"/>
    <property type="match status" value="1"/>
</dbReference>
<comment type="subcellular location">
    <subcellularLocation>
        <location evidence="1 8">Secreted</location>
    </subcellularLocation>
</comment>
<feature type="signal peptide" evidence="8">
    <location>
        <begin position="1"/>
        <end position="19"/>
    </location>
</feature>